<name>A0A0E1WDH4_BURPE</name>
<sequence length="50" mass="5382">MRVNMRNVGRSHPALAAMPAPPSAPTNGGRAARRPDHGSPAARRFVFRFA</sequence>
<proteinExistence type="predicted"/>
<gene>
    <name evidence="2" type="ORF">BURPS1710A_3741</name>
</gene>
<evidence type="ECO:0000256" key="1">
    <source>
        <dbReference type="SAM" id="MobiDB-lite"/>
    </source>
</evidence>
<feature type="region of interest" description="Disordered" evidence="1">
    <location>
        <begin position="1"/>
        <end position="50"/>
    </location>
</feature>
<dbReference type="EMBL" id="CM000832">
    <property type="protein sequence ID" value="EET07627.1"/>
    <property type="molecule type" value="Genomic_DNA"/>
</dbReference>
<organism evidence="2">
    <name type="scientific">Burkholderia pseudomallei 1710a</name>
    <dbReference type="NCBI Taxonomy" id="320371"/>
    <lineage>
        <taxon>Bacteria</taxon>
        <taxon>Pseudomonadati</taxon>
        <taxon>Pseudomonadota</taxon>
        <taxon>Betaproteobacteria</taxon>
        <taxon>Burkholderiales</taxon>
        <taxon>Burkholderiaceae</taxon>
        <taxon>Burkholderia</taxon>
        <taxon>pseudomallei group</taxon>
    </lineage>
</organism>
<protein>
    <submittedName>
        <fullName evidence="2">Uncharacterized protein</fullName>
    </submittedName>
</protein>
<dbReference type="HOGENOM" id="CLU_3115514_0_0_4"/>
<dbReference type="Proteomes" id="UP000001812">
    <property type="component" value="Chromosome I"/>
</dbReference>
<dbReference type="AlphaFoldDB" id="A0A0E1WDH4"/>
<evidence type="ECO:0000313" key="2">
    <source>
        <dbReference type="EMBL" id="EET07627.1"/>
    </source>
</evidence>
<accession>A0A0E1WDH4</accession>
<reference evidence="2" key="1">
    <citation type="submission" date="2009-05" db="EMBL/GenBank/DDBJ databases">
        <authorList>
            <person name="Harkins D.M."/>
            <person name="DeShazer D."/>
            <person name="Woods D.E."/>
            <person name="Brinkac L.M."/>
            <person name="Brown K.A."/>
            <person name="Hung G.C."/>
            <person name="Tuanyok A."/>
            <person name="Zhang B."/>
            <person name="Nierman W.C."/>
        </authorList>
    </citation>
    <scope>NUCLEOTIDE SEQUENCE [LARGE SCALE GENOMIC DNA]</scope>
    <source>
        <strain evidence="2">1710a</strain>
    </source>
</reference>